<comment type="caution">
    <text evidence="1">The sequence shown here is derived from an EMBL/GenBank/DDBJ whole genome shotgun (WGS) entry which is preliminary data.</text>
</comment>
<gene>
    <name evidence="1" type="ORF">GCM10007962_08710</name>
</gene>
<sequence length="61" mass="7341">MVWQDDHYLEVSFDAKKYNLRQLKLYNSDCIKNFKKITPNCDTKFFNEGGTENLWYGKNNN</sequence>
<accession>A0A8J3FI10</accession>
<evidence type="ECO:0000313" key="2">
    <source>
        <dbReference type="Proteomes" id="UP000612329"/>
    </source>
</evidence>
<organism evidence="1 2">
    <name type="scientific">Yeosuana aromativorans</name>
    <dbReference type="NCBI Taxonomy" id="288019"/>
    <lineage>
        <taxon>Bacteria</taxon>
        <taxon>Pseudomonadati</taxon>
        <taxon>Bacteroidota</taxon>
        <taxon>Flavobacteriia</taxon>
        <taxon>Flavobacteriales</taxon>
        <taxon>Flavobacteriaceae</taxon>
        <taxon>Yeosuana</taxon>
    </lineage>
</organism>
<keyword evidence="2" id="KW-1185">Reference proteome</keyword>
<dbReference type="AlphaFoldDB" id="A0A8J3FI10"/>
<evidence type="ECO:0000313" key="1">
    <source>
        <dbReference type="EMBL" id="GGK16683.1"/>
    </source>
</evidence>
<name>A0A8J3FI10_9FLAO</name>
<reference evidence="1" key="1">
    <citation type="journal article" date="2014" name="Int. J. Syst. Evol. Microbiol.">
        <title>Complete genome sequence of Corynebacterium casei LMG S-19264T (=DSM 44701T), isolated from a smear-ripened cheese.</title>
        <authorList>
            <consortium name="US DOE Joint Genome Institute (JGI-PGF)"/>
            <person name="Walter F."/>
            <person name="Albersmeier A."/>
            <person name="Kalinowski J."/>
            <person name="Ruckert C."/>
        </authorList>
    </citation>
    <scope>NUCLEOTIDE SEQUENCE</scope>
    <source>
        <strain evidence="1">JCM 12862</strain>
    </source>
</reference>
<proteinExistence type="predicted"/>
<reference evidence="1" key="2">
    <citation type="submission" date="2020-09" db="EMBL/GenBank/DDBJ databases">
        <authorList>
            <person name="Sun Q."/>
            <person name="Ohkuma M."/>
        </authorList>
    </citation>
    <scope>NUCLEOTIDE SEQUENCE</scope>
    <source>
        <strain evidence="1">JCM 12862</strain>
    </source>
</reference>
<dbReference type="EMBL" id="BMNR01000002">
    <property type="protein sequence ID" value="GGK16683.1"/>
    <property type="molecule type" value="Genomic_DNA"/>
</dbReference>
<protein>
    <submittedName>
        <fullName evidence="1">Uncharacterized protein</fullName>
    </submittedName>
</protein>
<dbReference type="Proteomes" id="UP000612329">
    <property type="component" value="Unassembled WGS sequence"/>
</dbReference>